<dbReference type="RefSeq" id="WP_190240556.1">
    <property type="nucleotide sequence ID" value="NZ_QFGA01000002.1"/>
</dbReference>
<feature type="transmembrane region" description="Helical" evidence="1">
    <location>
        <begin position="12"/>
        <end position="31"/>
    </location>
</feature>
<proteinExistence type="predicted"/>
<keyword evidence="1" id="KW-0472">Membrane</keyword>
<keyword evidence="1" id="KW-0812">Transmembrane</keyword>
<protein>
    <submittedName>
        <fullName evidence="2">Uncharacterized protein</fullName>
    </submittedName>
</protein>
<accession>A0A4Y7RA13</accession>
<gene>
    <name evidence="2" type="ORF">Psch_02590</name>
</gene>
<comment type="caution">
    <text evidence="2">The sequence shown here is derived from an EMBL/GenBank/DDBJ whole genome shotgun (WGS) entry which is preliminary data.</text>
</comment>
<evidence type="ECO:0000313" key="3">
    <source>
        <dbReference type="Proteomes" id="UP000298324"/>
    </source>
</evidence>
<reference evidence="2 3" key="1">
    <citation type="journal article" date="2018" name="Environ. Microbiol.">
        <title>Novel energy conservation strategies and behaviour of Pelotomaculum schinkii driving syntrophic propionate catabolism.</title>
        <authorList>
            <person name="Hidalgo-Ahumada C.A.P."/>
            <person name="Nobu M.K."/>
            <person name="Narihiro T."/>
            <person name="Tamaki H."/>
            <person name="Liu W.T."/>
            <person name="Kamagata Y."/>
            <person name="Stams A.J.M."/>
            <person name="Imachi H."/>
            <person name="Sousa D.Z."/>
        </authorList>
    </citation>
    <scope>NUCLEOTIDE SEQUENCE [LARGE SCALE GENOMIC DNA]</scope>
    <source>
        <strain evidence="2 3">HH</strain>
    </source>
</reference>
<dbReference type="Proteomes" id="UP000298324">
    <property type="component" value="Unassembled WGS sequence"/>
</dbReference>
<evidence type="ECO:0000313" key="2">
    <source>
        <dbReference type="EMBL" id="TEB05549.1"/>
    </source>
</evidence>
<keyword evidence="1" id="KW-1133">Transmembrane helix</keyword>
<evidence type="ECO:0000256" key="1">
    <source>
        <dbReference type="SAM" id="Phobius"/>
    </source>
</evidence>
<dbReference type="EMBL" id="QFGA01000002">
    <property type="protein sequence ID" value="TEB05549.1"/>
    <property type="molecule type" value="Genomic_DNA"/>
</dbReference>
<sequence length="172" mass="20628">MEFIKSLLETIVAYNHILIALFGGVLTWSLFRASDLCKDRKFKEIILLQFLNETHCMEDKDLFIDSDRWVFRVGLNNLEIMLRNNFFSPVRHEKLIYEIMELYRWIVNHDEAAKINNLALLVNGETPVREMVLFYSTEVRRRILTVRELIKHYYPKIAEEHEKIVKTKPRSR</sequence>
<keyword evidence="3" id="KW-1185">Reference proteome</keyword>
<dbReference type="AlphaFoldDB" id="A0A4Y7RA13"/>
<name>A0A4Y7RA13_9FIRM</name>
<organism evidence="2 3">
    <name type="scientific">Pelotomaculum schinkii</name>
    <dbReference type="NCBI Taxonomy" id="78350"/>
    <lineage>
        <taxon>Bacteria</taxon>
        <taxon>Bacillati</taxon>
        <taxon>Bacillota</taxon>
        <taxon>Clostridia</taxon>
        <taxon>Eubacteriales</taxon>
        <taxon>Desulfotomaculaceae</taxon>
        <taxon>Pelotomaculum</taxon>
    </lineage>
</organism>